<gene>
    <name evidence="1" type="ORF">GY169_13375</name>
</gene>
<dbReference type="KEGG" id="kgn:GY169_13375"/>
<proteinExistence type="predicted"/>
<dbReference type="RefSeq" id="WP_167576047.1">
    <property type="nucleotide sequence ID" value="NZ_CP050321.1"/>
</dbReference>
<accession>A0A6G9RN61</accession>
<keyword evidence="2" id="KW-1185">Reference proteome</keyword>
<organism evidence="1 2">
    <name type="scientific">Kluyvera genomosp. 3</name>
    <dbReference type="NCBI Taxonomy" id="2774055"/>
    <lineage>
        <taxon>Bacteria</taxon>
        <taxon>Pseudomonadati</taxon>
        <taxon>Pseudomonadota</taxon>
        <taxon>Gammaproteobacteria</taxon>
        <taxon>Enterobacterales</taxon>
        <taxon>Enterobacteriaceae</taxon>
        <taxon>Kluyvera</taxon>
    </lineage>
</organism>
<dbReference type="EMBL" id="CP050321">
    <property type="protein sequence ID" value="QIR27733.1"/>
    <property type="molecule type" value="Genomic_DNA"/>
</dbReference>
<dbReference type="AlphaFoldDB" id="A0A6G9RN61"/>
<protein>
    <submittedName>
        <fullName evidence="1">Uncharacterized protein</fullName>
    </submittedName>
</protein>
<evidence type="ECO:0000313" key="2">
    <source>
        <dbReference type="Proteomes" id="UP000503580"/>
    </source>
</evidence>
<evidence type="ECO:0000313" key="1">
    <source>
        <dbReference type="EMBL" id="QIR27733.1"/>
    </source>
</evidence>
<reference evidence="1 2" key="1">
    <citation type="submission" date="2020-02" db="EMBL/GenBank/DDBJ databases">
        <title>Whole genome PO2S7.</title>
        <authorList>
            <person name="Singha K.M."/>
        </authorList>
    </citation>
    <scope>NUCLEOTIDE SEQUENCE [LARGE SCALE GENOMIC DNA]</scope>
    <source>
        <strain evidence="1 2">PO2S7</strain>
    </source>
</reference>
<dbReference type="Proteomes" id="UP000503580">
    <property type="component" value="Chromosome"/>
</dbReference>
<name>A0A6G9RN61_9ENTR</name>
<sequence>MTTISTNFPTQILHTSYMEKNGFTWRKRYSGTTLSISLLTHDYQVGRSRAASITIKFLECQPIGMVPNELQQHLKHYRDFLIREEKIDACRKMFNPTVTTPQEELLPSVASFEAVKHSFEEAK</sequence>